<gene>
    <name evidence="3" type="ORF">Vse01_05610</name>
</gene>
<reference evidence="3" key="1">
    <citation type="submission" date="2021-01" db="EMBL/GenBank/DDBJ databases">
        <title>Whole genome shotgun sequence of Verrucosispora sediminis NBRC 107745.</title>
        <authorList>
            <person name="Komaki H."/>
            <person name="Tamura T."/>
        </authorList>
    </citation>
    <scope>NUCLEOTIDE SEQUENCE</scope>
    <source>
        <strain evidence="3">NBRC 107745</strain>
    </source>
</reference>
<dbReference type="EMBL" id="BOPD01000005">
    <property type="protein sequence ID" value="GIJ31413.1"/>
    <property type="molecule type" value="Genomic_DNA"/>
</dbReference>
<dbReference type="AlphaFoldDB" id="A0A9W5XJ91"/>
<sequence length="254" mass="25511">MRGLRVMLSRSRRGDHERLLDAAPHAGPTRTAPGPTGPLADLLRAAAGPARERELAGEEAAVAAFRTARQPGAAASTPRRRRRRFTVGAVAWVAGLAATATAGVALAAAGLDGSGPVSPPVVTSPAAPAPTIDATPPGETGPTGAATAAPTDGPTAAPTSPPARSPSTPVWPPGASARPSPGASGNVGPGNSENTRDHPGLCRAYLAKSERQREQALRTPAFQELVVAAGGAEHIEEYCHGLRAEPEQTGSAAG</sequence>
<feature type="compositionally biased region" description="Low complexity" evidence="1">
    <location>
        <begin position="115"/>
        <end position="158"/>
    </location>
</feature>
<accession>A0A9W5XJ91</accession>
<feature type="region of interest" description="Disordered" evidence="1">
    <location>
        <begin position="115"/>
        <end position="199"/>
    </location>
</feature>
<evidence type="ECO:0000256" key="2">
    <source>
        <dbReference type="SAM" id="Phobius"/>
    </source>
</evidence>
<dbReference type="RefSeq" id="WP_093402702.1">
    <property type="nucleotide sequence ID" value="NZ_BOPD01000005.1"/>
</dbReference>
<feature type="region of interest" description="Disordered" evidence="1">
    <location>
        <begin position="1"/>
        <end position="37"/>
    </location>
</feature>
<evidence type="ECO:0000256" key="1">
    <source>
        <dbReference type="SAM" id="MobiDB-lite"/>
    </source>
</evidence>
<dbReference type="Proteomes" id="UP000607311">
    <property type="component" value="Unassembled WGS sequence"/>
</dbReference>
<name>A0A9W5XJ91_9ACTN</name>
<protein>
    <submittedName>
        <fullName evidence="3">Uncharacterized protein</fullName>
    </submittedName>
</protein>
<feature type="compositionally biased region" description="Low complexity" evidence="1">
    <location>
        <begin position="22"/>
        <end position="37"/>
    </location>
</feature>
<keyword evidence="4" id="KW-1185">Reference proteome</keyword>
<feature type="compositionally biased region" description="Low complexity" evidence="1">
    <location>
        <begin position="173"/>
        <end position="184"/>
    </location>
</feature>
<keyword evidence="2" id="KW-1133">Transmembrane helix</keyword>
<evidence type="ECO:0000313" key="3">
    <source>
        <dbReference type="EMBL" id="GIJ31413.1"/>
    </source>
</evidence>
<feature type="transmembrane region" description="Helical" evidence="2">
    <location>
        <begin position="89"/>
        <end position="111"/>
    </location>
</feature>
<evidence type="ECO:0000313" key="4">
    <source>
        <dbReference type="Proteomes" id="UP000607311"/>
    </source>
</evidence>
<keyword evidence="2" id="KW-0472">Membrane</keyword>
<dbReference type="OrthoDB" id="3405601at2"/>
<comment type="caution">
    <text evidence="3">The sequence shown here is derived from an EMBL/GenBank/DDBJ whole genome shotgun (WGS) entry which is preliminary data.</text>
</comment>
<organism evidence="3 4">
    <name type="scientific">Micromonospora sediminimaris</name>
    <dbReference type="NCBI Taxonomy" id="547162"/>
    <lineage>
        <taxon>Bacteria</taxon>
        <taxon>Bacillati</taxon>
        <taxon>Actinomycetota</taxon>
        <taxon>Actinomycetes</taxon>
        <taxon>Micromonosporales</taxon>
        <taxon>Micromonosporaceae</taxon>
        <taxon>Micromonospora</taxon>
    </lineage>
</organism>
<proteinExistence type="predicted"/>
<keyword evidence="2" id="KW-0812">Transmembrane</keyword>
<feature type="compositionally biased region" description="Pro residues" evidence="1">
    <location>
        <begin position="159"/>
        <end position="172"/>
    </location>
</feature>